<gene>
    <name evidence="1" type="ordered locus">MCA1422</name>
</gene>
<dbReference type="RefSeq" id="WP_010960698.1">
    <property type="nucleotide sequence ID" value="NC_002977.6"/>
</dbReference>
<proteinExistence type="predicted"/>
<evidence type="ECO:0008006" key="3">
    <source>
        <dbReference type="Google" id="ProtNLM"/>
    </source>
</evidence>
<evidence type="ECO:0000313" key="2">
    <source>
        <dbReference type="Proteomes" id="UP000006821"/>
    </source>
</evidence>
<dbReference type="AlphaFoldDB" id="Q608R8"/>
<dbReference type="GeneID" id="88223695"/>
<organism evidence="1 2">
    <name type="scientific">Methylococcus capsulatus (strain ATCC 33009 / NCIMB 11132 / Bath)</name>
    <dbReference type="NCBI Taxonomy" id="243233"/>
    <lineage>
        <taxon>Bacteria</taxon>
        <taxon>Pseudomonadati</taxon>
        <taxon>Pseudomonadota</taxon>
        <taxon>Gammaproteobacteria</taxon>
        <taxon>Methylococcales</taxon>
        <taxon>Methylococcaceae</taxon>
        <taxon>Methylococcus</taxon>
    </lineage>
</organism>
<dbReference type="STRING" id="243233.MCA1422"/>
<dbReference type="EMBL" id="AE017282">
    <property type="protein sequence ID" value="AAU92293.1"/>
    <property type="molecule type" value="Genomic_DNA"/>
</dbReference>
<evidence type="ECO:0000313" key="1">
    <source>
        <dbReference type="EMBL" id="AAU92293.1"/>
    </source>
</evidence>
<dbReference type="HOGENOM" id="CLU_018941_1_0_6"/>
<dbReference type="Proteomes" id="UP000006821">
    <property type="component" value="Chromosome"/>
</dbReference>
<name>Q608R8_METCA</name>
<sequence length="617" mass="67454">MVTRQPPALSLRWVVDGMGGRWLDGIYAAALCLGLTACDEPDAPTPDSGFGIGVNIAGLAYYGTEIPFVDLFKLSGPWLTQCRTGRDPGCNGQGWPPGASAWNTLEQDALALDAAGYPKSLSDPARNDASGSRFTSVATLVPTDLNPSRPAGRFIVRYQGQGTLGYARGAVRNAVLSRPGRDVVDVTGTGGEYWFELAILATDPGGNGDHLRNIRVVPEGGTCEGRPTAFCTDTQTCGTQRACRPFEEADPIFDPRFLRNLAPFRAIRFMAYQNTNDSTAVGWTDRTVPDSRTWASEGGDGGPAELIPALGNRLQADVWVNMPARADDGYVRQFAMLVRRELDKDRKVYVEYGNEAWNDAFSAGRWMEVQALAKWPGAGESAYGKRLQWYGMRTAQICDIWEEVWAEEGDRVICVMGSQAANPWTARQALDCRLWRAERGGAPCYRHHVRALAIAPYFGHYLGLPEHAAVVKEWSTDPDGGLHRLFTEIFYGGELPGGPAGGALEEAKRQMQENKRLASEYGLNLVAYEGGQHLVGVGEAGTDPAITALFVAANRDERMGEAYLRHLEDWRAAGGGLYNLWNSAGPYTRWGSWGLLEYRDQPGAPKYDAVRAAMPRE</sequence>
<dbReference type="KEGG" id="mca:MCA1422"/>
<accession>Q608R8</accession>
<dbReference type="eggNOG" id="COG5297">
    <property type="taxonomic scope" value="Bacteria"/>
</dbReference>
<protein>
    <recommendedName>
        <fullName evidence="3">Cellulose-binding protein</fullName>
    </recommendedName>
</protein>
<reference evidence="1 2" key="1">
    <citation type="journal article" date="2004" name="PLoS Biol.">
        <title>Genomic insights into methanotrophy: the complete genome sequence of Methylococcus capsulatus (Bath).</title>
        <authorList>
            <person name="Ward N.L."/>
            <person name="Larsen O."/>
            <person name="Sakwa J."/>
            <person name="Bruseth L."/>
            <person name="Khouri H.M."/>
            <person name="Durkin A.S."/>
            <person name="Dimitrov G."/>
            <person name="Jiang L."/>
            <person name="Scanlan D."/>
            <person name="Kang K.H."/>
            <person name="Lewis M.R."/>
            <person name="Nelson K.E."/>
            <person name="Methe B.A."/>
            <person name="Wu M."/>
            <person name="Heidelberg J.F."/>
            <person name="Paulsen I.T."/>
            <person name="Fouts D.E."/>
            <person name="Ravel J."/>
            <person name="Tettelin H."/>
            <person name="Ren Q."/>
            <person name="Read T.D."/>
            <person name="DeBoy R.T."/>
            <person name="Seshadri R."/>
            <person name="Salzberg S.L."/>
            <person name="Jensen H.B."/>
            <person name="Birkeland N.K."/>
            <person name="Nelson W.C."/>
            <person name="Dodson R.J."/>
            <person name="Grindhaug S.H."/>
            <person name="Holt I.E."/>
            <person name="Eidhammer I."/>
            <person name="Jonasen I."/>
            <person name="Vanaken S."/>
            <person name="Utterback T.R."/>
            <person name="Feldblyum T.V."/>
            <person name="Fraser C.M."/>
            <person name="Lillehaug J.R."/>
            <person name="Eisen J.A."/>
        </authorList>
    </citation>
    <scope>NUCLEOTIDE SEQUENCE [LARGE SCALE GENOMIC DNA]</scope>
    <source>
        <strain evidence="2">ATCC 33009 / NCIMB 11132 / Bath</strain>
    </source>
</reference>